<dbReference type="Gene3D" id="3.90.1480.20">
    <property type="entry name" value="Glycosyl transferase family 29"/>
    <property type="match status" value="1"/>
</dbReference>
<name>A0AAY4EZG5_9TELE</name>
<comment type="subcellular location">
    <subcellularLocation>
        <location evidence="1">Golgi apparatus</location>
        <location evidence="1">Golgi stack membrane</location>
        <topology evidence="1">Single-pass type II membrane protein</topology>
    </subcellularLocation>
    <subcellularLocation>
        <location evidence="2">Secreted</location>
    </subcellularLocation>
</comment>
<keyword evidence="14" id="KW-0325">Glycoprotein</keyword>
<dbReference type="GO" id="GO:0018279">
    <property type="term" value="P:protein N-linked glycosylation via asparagine"/>
    <property type="evidence" value="ECO:0007669"/>
    <property type="project" value="TreeGrafter"/>
</dbReference>
<dbReference type="PANTHER" id="PTHR46059">
    <property type="entry name" value="BETA-GALACTOSIDE ALPHA-2,6-SIALYLTRANSFERASE"/>
    <property type="match status" value="1"/>
</dbReference>
<comment type="catalytic activity">
    <reaction evidence="15">
        <text>a beta-D-galactoside + CMP-N-acetyl-beta-neuraminate = an N-acetyl-alpha-neuraminyl-(2-&gt;6)-beta-D-galactosyl derivative + CMP + H(+)</text>
        <dbReference type="Rhea" id="RHEA:52104"/>
        <dbReference type="ChEBI" id="CHEBI:15378"/>
        <dbReference type="ChEBI" id="CHEBI:28034"/>
        <dbReference type="ChEBI" id="CHEBI:57812"/>
        <dbReference type="ChEBI" id="CHEBI:60377"/>
        <dbReference type="ChEBI" id="CHEBI:136398"/>
        <dbReference type="EC" id="2.4.3.1"/>
    </reaction>
</comment>
<organism evidence="22 23">
    <name type="scientific">Denticeps clupeoides</name>
    <name type="common">denticle herring</name>
    <dbReference type="NCBI Taxonomy" id="299321"/>
    <lineage>
        <taxon>Eukaryota</taxon>
        <taxon>Metazoa</taxon>
        <taxon>Chordata</taxon>
        <taxon>Craniata</taxon>
        <taxon>Vertebrata</taxon>
        <taxon>Euteleostomi</taxon>
        <taxon>Actinopterygii</taxon>
        <taxon>Neopterygii</taxon>
        <taxon>Teleostei</taxon>
        <taxon>Clupei</taxon>
        <taxon>Clupeiformes</taxon>
        <taxon>Denticipitoidei</taxon>
        <taxon>Denticipitidae</taxon>
        <taxon>Denticeps</taxon>
    </lineage>
</organism>
<dbReference type="GO" id="GO:0003835">
    <property type="term" value="F:beta-galactoside alpha-2,6-sialyltransferase activity"/>
    <property type="evidence" value="ECO:0007669"/>
    <property type="project" value="UniProtKB-EC"/>
</dbReference>
<dbReference type="InterPro" id="IPR038578">
    <property type="entry name" value="GT29-like_sf"/>
</dbReference>
<evidence type="ECO:0000256" key="6">
    <source>
        <dbReference type="ARBA" id="ARBA00022676"/>
    </source>
</evidence>
<dbReference type="GeneTree" id="ENSGT00940000157053"/>
<evidence type="ECO:0000256" key="1">
    <source>
        <dbReference type="ARBA" id="ARBA00004447"/>
    </source>
</evidence>
<accession>A0AAY4EZG5</accession>
<dbReference type="AlphaFoldDB" id="A0AAY4EZG5"/>
<dbReference type="GeneID" id="114766574"/>
<keyword evidence="5" id="KW-0964">Secreted</keyword>
<evidence type="ECO:0000313" key="23">
    <source>
        <dbReference type="Proteomes" id="UP000694580"/>
    </source>
</evidence>
<evidence type="ECO:0000256" key="20">
    <source>
        <dbReference type="ARBA" id="ARBA00080062"/>
    </source>
</evidence>
<evidence type="ECO:0000256" key="14">
    <source>
        <dbReference type="ARBA" id="ARBA00023180"/>
    </source>
</evidence>
<dbReference type="RefSeq" id="XP_028813286.1">
    <property type="nucleotide sequence ID" value="XM_028957453.1"/>
</dbReference>
<evidence type="ECO:0000256" key="4">
    <source>
        <dbReference type="ARBA" id="ARBA00006003"/>
    </source>
</evidence>
<evidence type="ECO:0000256" key="2">
    <source>
        <dbReference type="ARBA" id="ARBA00004613"/>
    </source>
</evidence>
<dbReference type="FunFam" id="3.90.1480.20:FF:000012">
    <property type="entry name" value="ST6 beta-galactoside alpha-2,6-sialyltransferase 1"/>
    <property type="match status" value="1"/>
</dbReference>
<evidence type="ECO:0000256" key="10">
    <source>
        <dbReference type="ARBA" id="ARBA00022989"/>
    </source>
</evidence>
<evidence type="ECO:0000256" key="16">
    <source>
        <dbReference type="ARBA" id="ARBA00034329"/>
    </source>
</evidence>
<evidence type="ECO:0000256" key="8">
    <source>
        <dbReference type="ARBA" id="ARBA00022692"/>
    </source>
</evidence>
<evidence type="ECO:0000256" key="12">
    <source>
        <dbReference type="ARBA" id="ARBA00023136"/>
    </source>
</evidence>
<proteinExistence type="inferred from homology"/>
<comment type="pathway">
    <text evidence="3">Protein modification; protein glycosylation.</text>
</comment>
<dbReference type="Proteomes" id="UP000694580">
    <property type="component" value="Chromosome 2"/>
</dbReference>
<protein>
    <recommendedName>
        <fullName evidence="17">Beta-galactoside alpha-2,6-sialyltransferase 1</fullName>
        <ecNumber evidence="16">2.4.3.1</ecNumber>
    </recommendedName>
    <alternativeName>
        <fullName evidence="20">CMP-N-acetylneuraminate-beta-galactosamide-alpha-2,6-sialyltransferase 1</fullName>
    </alternativeName>
    <alternativeName>
        <fullName evidence="19">ST6Gal I</fullName>
    </alternativeName>
    <alternativeName>
        <fullName evidence="18">Sialyltransferase 1</fullName>
    </alternativeName>
</protein>
<keyword evidence="11" id="KW-0333">Golgi apparatus</keyword>
<dbReference type="Pfam" id="PF00777">
    <property type="entry name" value="Glyco_transf_29"/>
    <property type="match status" value="1"/>
</dbReference>
<gene>
    <name evidence="22" type="primary">LOC114766574</name>
</gene>
<keyword evidence="23" id="KW-1185">Reference proteome</keyword>
<evidence type="ECO:0000256" key="21">
    <source>
        <dbReference type="SAM" id="Phobius"/>
    </source>
</evidence>
<dbReference type="GO" id="GO:0032580">
    <property type="term" value="C:Golgi cisterna membrane"/>
    <property type="evidence" value="ECO:0007669"/>
    <property type="project" value="UniProtKB-SubCell"/>
</dbReference>
<reference evidence="22" key="2">
    <citation type="submission" date="2025-08" db="UniProtKB">
        <authorList>
            <consortium name="Ensembl"/>
        </authorList>
    </citation>
    <scope>IDENTIFICATION</scope>
</reference>
<keyword evidence="10 21" id="KW-1133">Transmembrane helix</keyword>
<evidence type="ECO:0000256" key="15">
    <source>
        <dbReference type="ARBA" id="ARBA00034249"/>
    </source>
</evidence>
<evidence type="ECO:0000313" key="22">
    <source>
        <dbReference type="Ensembl" id="ENSDCDP00010063105.1"/>
    </source>
</evidence>
<dbReference type="GO" id="GO:0097503">
    <property type="term" value="P:sialylation"/>
    <property type="evidence" value="ECO:0007669"/>
    <property type="project" value="TreeGrafter"/>
</dbReference>
<dbReference type="Ensembl" id="ENSDCDT00010073911.1">
    <property type="protein sequence ID" value="ENSDCDP00010063105.1"/>
    <property type="gene ID" value="ENSDCDG00010034481.1"/>
</dbReference>
<evidence type="ECO:0000256" key="17">
    <source>
        <dbReference type="ARBA" id="ARBA00069321"/>
    </source>
</evidence>
<reference evidence="22" key="3">
    <citation type="submission" date="2025-09" db="UniProtKB">
        <authorList>
            <consortium name="Ensembl"/>
        </authorList>
    </citation>
    <scope>IDENTIFICATION</scope>
</reference>
<keyword evidence="9" id="KW-0735">Signal-anchor</keyword>
<evidence type="ECO:0000256" key="5">
    <source>
        <dbReference type="ARBA" id="ARBA00022525"/>
    </source>
</evidence>
<dbReference type="PANTHER" id="PTHR46059:SF2">
    <property type="entry name" value="BETA-GALACTOSIDE ALPHA-2,6-SIALYLTRANSFERASE 1"/>
    <property type="match status" value="1"/>
</dbReference>
<evidence type="ECO:0000256" key="11">
    <source>
        <dbReference type="ARBA" id="ARBA00023034"/>
    </source>
</evidence>
<keyword evidence="8 21" id="KW-0812">Transmembrane</keyword>
<evidence type="ECO:0000256" key="3">
    <source>
        <dbReference type="ARBA" id="ARBA00004922"/>
    </source>
</evidence>
<dbReference type="GO" id="GO:0005576">
    <property type="term" value="C:extracellular region"/>
    <property type="evidence" value="ECO:0007669"/>
    <property type="project" value="UniProtKB-SubCell"/>
</dbReference>
<evidence type="ECO:0000256" key="7">
    <source>
        <dbReference type="ARBA" id="ARBA00022679"/>
    </source>
</evidence>
<keyword evidence="7" id="KW-0808">Transferase</keyword>
<evidence type="ECO:0000256" key="18">
    <source>
        <dbReference type="ARBA" id="ARBA00076526"/>
    </source>
</evidence>
<keyword evidence="6" id="KW-0328">Glycosyltransferase</keyword>
<comment type="similarity">
    <text evidence="4">Belongs to the glycosyltransferase 29 family.</text>
</comment>
<feature type="transmembrane region" description="Helical" evidence="21">
    <location>
        <begin position="37"/>
        <end position="55"/>
    </location>
</feature>
<dbReference type="InterPro" id="IPR001675">
    <property type="entry name" value="Glyco_trans_29"/>
</dbReference>
<sequence>MQTGTKRTWRHISNVSHWFEMSGVGLLSIPAQCCSKYSVIIFCCFVIACIFYLSLNLNLTPKPALKEMWRQMRTAHNAKKPTDGASISKEVKEAVTHYSSLNQFKVAAAVKGRSMSLGRADITCELRARVPLRVIKAGDGPFSGEQWEKSLPSRGLEETLGPLKTCAVVMSSGALRRSSLGMEIDSHDAVLRFNAAPTEGHSRDVGSKTTLRIVNSQLMVTQKARFLQDALFNTGVLIMWDPAPYSKDLHEWYRNPDFNFTETYQDYHRLHPRQPFYILSPSMQWELWDILQEYSPTAIQPNPPSSGMQGIIVMLSLCDRISVYEFLPSHRKSDLCHYFEDIHNWQCTQGHYHPLSFEKNLIKHLNQGGQEDVVKLGKVTLNGFSQERCRRT</sequence>
<keyword evidence="12 21" id="KW-0472">Membrane</keyword>
<evidence type="ECO:0000256" key="9">
    <source>
        <dbReference type="ARBA" id="ARBA00022968"/>
    </source>
</evidence>
<evidence type="ECO:0000256" key="19">
    <source>
        <dbReference type="ARBA" id="ARBA00076676"/>
    </source>
</evidence>
<evidence type="ECO:0000256" key="13">
    <source>
        <dbReference type="ARBA" id="ARBA00023157"/>
    </source>
</evidence>
<dbReference type="RefSeq" id="XP_028813297.1">
    <property type="nucleotide sequence ID" value="XM_028957464.1"/>
</dbReference>
<reference evidence="22 23" key="1">
    <citation type="submission" date="2020-06" db="EMBL/GenBank/DDBJ databases">
        <authorList>
            <consortium name="Wellcome Sanger Institute Data Sharing"/>
        </authorList>
    </citation>
    <scope>NUCLEOTIDE SEQUENCE [LARGE SCALE GENOMIC DNA]</scope>
</reference>
<keyword evidence="13" id="KW-1015">Disulfide bond</keyword>
<dbReference type="EC" id="2.4.3.1" evidence="16"/>